<accession>A0A7V2F3Y9</accession>
<gene>
    <name evidence="7" type="ORF">ENO08_02945</name>
</gene>
<evidence type="ECO:0000256" key="4">
    <source>
        <dbReference type="ARBA" id="ARBA00022989"/>
    </source>
</evidence>
<keyword evidence="3 6" id="KW-0812">Transmembrane</keyword>
<dbReference type="EMBL" id="DSEC01000210">
    <property type="protein sequence ID" value="HER43396.1"/>
    <property type="molecule type" value="Genomic_DNA"/>
</dbReference>
<name>A0A7V2F3Y9_UNCEI</name>
<comment type="caution">
    <text evidence="7">The sequence shown here is derived from an EMBL/GenBank/DDBJ whole genome shotgun (WGS) entry which is preliminary data.</text>
</comment>
<feature type="transmembrane region" description="Helical" evidence="6">
    <location>
        <begin position="21"/>
        <end position="47"/>
    </location>
</feature>
<dbReference type="AlphaFoldDB" id="A0A7V2F3Y9"/>
<feature type="transmembrane region" description="Helical" evidence="6">
    <location>
        <begin position="84"/>
        <end position="103"/>
    </location>
</feature>
<comment type="subcellular location">
    <subcellularLocation>
        <location evidence="1">Cell membrane</location>
        <topology evidence="1">Multi-pass membrane protein</topology>
    </subcellularLocation>
</comment>
<reference evidence="7" key="1">
    <citation type="journal article" date="2020" name="mSystems">
        <title>Genome- and Community-Level Interaction Insights into Carbon Utilization and Element Cycling Functions of Hydrothermarchaeota in Hydrothermal Sediment.</title>
        <authorList>
            <person name="Zhou Z."/>
            <person name="Liu Y."/>
            <person name="Xu W."/>
            <person name="Pan J."/>
            <person name="Luo Z.H."/>
            <person name="Li M."/>
        </authorList>
    </citation>
    <scope>NUCLEOTIDE SEQUENCE [LARGE SCALE GENOMIC DNA]</scope>
    <source>
        <strain evidence="7">SpSt-1233</strain>
    </source>
</reference>
<evidence type="ECO:0000256" key="3">
    <source>
        <dbReference type="ARBA" id="ARBA00022692"/>
    </source>
</evidence>
<keyword evidence="4 6" id="KW-1133">Transmembrane helix</keyword>
<dbReference type="Pfam" id="PF03631">
    <property type="entry name" value="Virul_fac_BrkB"/>
    <property type="match status" value="1"/>
</dbReference>
<feature type="transmembrane region" description="Helical" evidence="6">
    <location>
        <begin position="138"/>
        <end position="159"/>
    </location>
</feature>
<dbReference type="NCBIfam" id="TIGR00765">
    <property type="entry name" value="yihY_not_rbn"/>
    <property type="match status" value="1"/>
</dbReference>
<dbReference type="GO" id="GO:0005886">
    <property type="term" value="C:plasma membrane"/>
    <property type="evidence" value="ECO:0007669"/>
    <property type="project" value="UniProtKB-SubCell"/>
</dbReference>
<evidence type="ECO:0000256" key="2">
    <source>
        <dbReference type="ARBA" id="ARBA00022475"/>
    </source>
</evidence>
<dbReference type="Proteomes" id="UP000886069">
    <property type="component" value="Unassembled WGS sequence"/>
</dbReference>
<proteinExistence type="predicted"/>
<organism evidence="7">
    <name type="scientific">Eiseniibacteriota bacterium</name>
    <dbReference type="NCBI Taxonomy" id="2212470"/>
    <lineage>
        <taxon>Bacteria</taxon>
        <taxon>Candidatus Eiseniibacteriota</taxon>
    </lineage>
</organism>
<evidence type="ECO:0000313" key="7">
    <source>
        <dbReference type="EMBL" id="HER43396.1"/>
    </source>
</evidence>
<keyword evidence="5 6" id="KW-0472">Membrane</keyword>
<dbReference type="PANTHER" id="PTHR30213:SF1">
    <property type="entry name" value="INNER MEMBRANE PROTEIN YHJD"/>
    <property type="match status" value="1"/>
</dbReference>
<dbReference type="PIRSF" id="PIRSF035875">
    <property type="entry name" value="RNase_BN"/>
    <property type="match status" value="1"/>
</dbReference>
<feature type="transmembrane region" description="Helical" evidence="6">
    <location>
        <begin position="227"/>
        <end position="245"/>
    </location>
</feature>
<dbReference type="InterPro" id="IPR017039">
    <property type="entry name" value="Virul_fac_BrkB"/>
</dbReference>
<evidence type="ECO:0000256" key="5">
    <source>
        <dbReference type="ARBA" id="ARBA00023136"/>
    </source>
</evidence>
<evidence type="ECO:0000256" key="1">
    <source>
        <dbReference type="ARBA" id="ARBA00004651"/>
    </source>
</evidence>
<sequence length="291" mass="31539">MKKLFAQAITGFFRDNAIMMSAALAFYTILSLAPFLVVILTAAGYFLGDIRAPLLDQVSIFAGDRARTVVEIILENTEGRSFTASLSAVISGLIILYSSTAVFEHIRKSMNRIWGVDSGRGWSPLRVIRKRVLSLRMVALIGGAIVISILVGMTLEFILSRDNSLLDYAGNISSFIISVFVFAMIFKMLSDIVIRWRDALIGALATAILFEIGNIGISAYLRSSGVGSVYGAAGSMILFLVWIYYSSLIFFFGAELTHAYTCLYGSGATLPPGARRGDLCGGESDSHPVDP</sequence>
<feature type="transmembrane region" description="Helical" evidence="6">
    <location>
        <begin position="165"/>
        <end position="186"/>
    </location>
</feature>
<keyword evidence="2" id="KW-1003">Cell membrane</keyword>
<dbReference type="PANTHER" id="PTHR30213">
    <property type="entry name" value="INNER MEMBRANE PROTEIN YHJD"/>
    <property type="match status" value="1"/>
</dbReference>
<evidence type="ECO:0000256" key="6">
    <source>
        <dbReference type="SAM" id="Phobius"/>
    </source>
</evidence>
<protein>
    <submittedName>
        <fullName evidence="7">YihY/virulence factor BrkB family protein</fullName>
    </submittedName>
</protein>
<feature type="transmembrane region" description="Helical" evidence="6">
    <location>
        <begin position="198"/>
        <end position="221"/>
    </location>
</feature>